<sequence length="72" mass="8294">MIPRKVQDPKLWQRQVRNNTQLVVGDVENFEFRAIVKCIVCDEAKATVGDLEETQVFHARSLQRRGQLSILA</sequence>
<dbReference type="AlphaFoldDB" id="A0A8J4UJD8"/>
<organism evidence="1 2">
    <name type="scientific">Clarias magur</name>
    <name type="common">Asian catfish</name>
    <name type="synonym">Macropteronotus magur</name>
    <dbReference type="NCBI Taxonomy" id="1594786"/>
    <lineage>
        <taxon>Eukaryota</taxon>
        <taxon>Metazoa</taxon>
        <taxon>Chordata</taxon>
        <taxon>Craniata</taxon>
        <taxon>Vertebrata</taxon>
        <taxon>Euteleostomi</taxon>
        <taxon>Actinopterygii</taxon>
        <taxon>Neopterygii</taxon>
        <taxon>Teleostei</taxon>
        <taxon>Ostariophysi</taxon>
        <taxon>Siluriformes</taxon>
        <taxon>Clariidae</taxon>
        <taxon>Clarias</taxon>
    </lineage>
</organism>
<dbReference type="Proteomes" id="UP000727407">
    <property type="component" value="Unassembled WGS sequence"/>
</dbReference>
<gene>
    <name evidence="1" type="ORF">DAT39_001871</name>
</gene>
<dbReference type="EMBL" id="QNUK01000013">
    <property type="protein sequence ID" value="KAF5908346.1"/>
    <property type="molecule type" value="Genomic_DNA"/>
</dbReference>
<keyword evidence="2" id="KW-1185">Reference proteome</keyword>
<proteinExistence type="predicted"/>
<name>A0A8J4UJD8_CLAMG</name>
<evidence type="ECO:0000313" key="1">
    <source>
        <dbReference type="EMBL" id="KAF5908346.1"/>
    </source>
</evidence>
<accession>A0A8J4UJD8</accession>
<protein>
    <submittedName>
        <fullName evidence="1">Uncharacterized protein</fullName>
    </submittedName>
</protein>
<evidence type="ECO:0000313" key="2">
    <source>
        <dbReference type="Proteomes" id="UP000727407"/>
    </source>
</evidence>
<reference evidence="1" key="1">
    <citation type="submission" date="2020-07" db="EMBL/GenBank/DDBJ databases">
        <title>Clarias magur genome sequencing, assembly and annotation.</title>
        <authorList>
            <person name="Kushwaha B."/>
            <person name="Kumar R."/>
            <person name="Das P."/>
            <person name="Joshi C.G."/>
            <person name="Kumar D."/>
            <person name="Nagpure N.S."/>
            <person name="Pandey M."/>
            <person name="Agarwal S."/>
            <person name="Srivastava S."/>
            <person name="Singh M."/>
            <person name="Sahoo L."/>
            <person name="Jayasankar P."/>
            <person name="Meher P.K."/>
            <person name="Koringa P.G."/>
            <person name="Iquebal M.A."/>
            <person name="Das S.P."/>
            <person name="Bit A."/>
            <person name="Patnaik S."/>
            <person name="Patel N."/>
            <person name="Shah T.M."/>
            <person name="Hinsu A."/>
            <person name="Jena J.K."/>
        </authorList>
    </citation>
    <scope>NUCLEOTIDE SEQUENCE</scope>
    <source>
        <strain evidence="1">CIFAMagur01</strain>
        <tissue evidence="1">Testis</tissue>
    </source>
</reference>
<comment type="caution">
    <text evidence="1">The sequence shown here is derived from an EMBL/GenBank/DDBJ whole genome shotgun (WGS) entry which is preliminary data.</text>
</comment>